<protein>
    <submittedName>
        <fullName evidence="1">Uncharacterized protein</fullName>
    </submittedName>
</protein>
<name>A0ABQ2YG25_9NEIS</name>
<accession>A0ABQ2YG25</accession>
<organism evidence="1 2">
    <name type="scientific">Vogesella alkaliphila</name>
    <dbReference type="NCBI Taxonomy" id="1193621"/>
    <lineage>
        <taxon>Bacteria</taxon>
        <taxon>Pseudomonadati</taxon>
        <taxon>Pseudomonadota</taxon>
        <taxon>Betaproteobacteria</taxon>
        <taxon>Neisseriales</taxon>
        <taxon>Chromobacteriaceae</taxon>
        <taxon>Vogesella</taxon>
    </lineage>
</organism>
<sequence length="211" mass="23681">MRAQPFLIQLAQHYLPERAANLAKCAQLKGGWEGWLQVEIASLFLSNDWMQGCEREVPYPAPPNSDYRYLAYAAGVQNARQTNDYRSAARCDFVLERNSKERVDSTHFELKVIRPNTDNPLADAWGRFYADVDKIMALTKANPTINGIALLATYGTFTQADMGSEGLQFFWTGNRLSYAWDTKLGTVSRLDQVSMGGDPRLFVVATSIVLT</sequence>
<dbReference type="RefSeq" id="WP_189372673.1">
    <property type="nucleotide sequence ID" value="NZ_BMYW01000001.1"/>
</dbReference>
<proteinExistence type="predicted"/>
<reference evidence="2" key="1">
    <citation type="journal article" date="2019" name="Int. J. Syst. Evol. Microbiol.">
        <title>The Global Catalogue of Microorganisms (GCM) 10K type strain sequencing project: providing services to taxonomists for standard genome sequencing and annotation.</title>
        <authorList>
            <consortium name="The Broad Institute Genomics Platform"/>
            <consortium name="The Broad Institute Genome Sequencing Center for Infectious Disease"/>
            <person name="Wu L."/>
            <person name="Ma J."/>
        </authorList>
    </citation>
    <scope>NUCLEOTIDE SEQUENCE [LARGE SCALE GENOMIC DNA]</scope>
    <source>
        <strain evidence="2">KCTC 32041</strain>
    </source>
</reference>
<gene>
    <name evidence="1" type="ORF">GCM10011290_05910</name>
</gene>
<comment type="caution">
    <text evidence="1">The sequence shown here is derived from an EMBL/GenBank/DDBJ whole genome shotgun (WGS) entry which is preliminary data.</text>
</comment>
<evidence type="ECO:0000313" key="2">
    <source>
        <dbReference type="Proteomes" id="UP000600877"/>
    </source>
</evidence>
<dbReference type="EMBL" id="BMYW01000001">
    <property type="protein sequence ID" value="GGX80977.1"/>
    <property type="molecule type" value="Genomic_DNA"/>
</dbReference>
<keyword evidence="2" id="KW-1185">Reference proteome</keyword>
<dbReference type="Proteomes" id="UP000600877">
    <property type="component" value="Unassembled WGS sequence"/>
</dbReference>
<evidence type="ECO:0000313" key="1">
    <source>
        <dbReference type="EMBL" id="GGX80977.1"/>
    </source>
</evidence>